<accession>K0S7A2</accession>
<comment type="caution">
    <text evidence="2">The sequence shown here is derived from an EMBL/GenBank/DDBJ whole genome shotgun (WGS) entry which is preliminary data.</text>
</comment>
<dbReference type="eggNOG" id="ENOG502QVZJ">
    <property type="taxonomic scope" value="Eukaryota"/>
</dbReference>
<gene>
    <name evidence="2" type="ORF">THAOC_23286</name>
</gene>
<reference evidence="2 3" key="1">
    <citation type="journal article" date="2012" name="Genome Biol.">
        <title>Genome and low-iron response of an oceanic diatom adapted to chronic iron limitation.</title>
        <authorList>
            <person name="Lommer M."/>
            <person name="Specht M."/>
            <person name="Roy A.S."/>
            <person name="Kraemer L."/>
            <person name="Andreson R."/>
            <person name="Gutowska M.A."/>
            <person name="Wolf J."/>
            <person name="Bergner S.V."/>
            <person name="Schilhabel M.B."/>
            <person name="Klostermeier U.C."/>
            <person name="Beiko R.G."/>
            <person name="Rosenstiel P."/>
            <person name="Hippler M."/>
            <person name="Laroche J."/>
        </authorList>
    </citation>
    <scope>NUCLEOTIDE SEQUENCE [LARGE SCALE GENOMIC DNA]</scope>
    <source>
        <strain evidence="2 3">CCMP1005</strain>
    </source>
</reference>
<dbReference type="EMBL" id="AGNL01030580">
    <property type="protein sequence ID" value="EJK56761.1"/>
    <property type="molecule type" value="Genomic_DNA"/>
</dbReference>
<evidence type="ECO:0000259" key="1">
    <source>
        <dbReference type="Pfam" id="PF14748"/>
    </source>
</evidence>
<dbReference type="SUPFAM" id="SSF48179">
    <property type="entry name" value="6-phosphogluconate dehydrogenase C-terminal domain-like"/>
    <property type="match status" value="1"/>
</dbReference>
<dbReference type="Pfam" id="PF14748">
    <property type="entry name" value="P5CR_dimer"/>
    <property type="match status" value="1"/>
</dbReference>
<evidence type="ECO:0000313" key="2">
    <source>
        <dbReference type="EMBL" id="EJK56761.1"/>
    </source>
</evidence>
<protein>
    <recommendedName>
        <fullName evidence="1">Pyrroline-5-carboxylate reductase dimerisation domain-containing protein</fullName>
    </recommendedName>
</protein>
<dbReference type="AlphaFoldDB" id="K0S7A2"/>
<dbReference type="Proteomes" id="UP000266841">
    <property type="component" value="Unassembled WGS sequence"/>
</dbReference>
<feature type="domain" description="Pyrroline-5-carboxylate reductase dimerisation" evidence="1">
    <location>
        <begin position="11"/>
        <end position="96"/>
    </location>
</feature>
<sequence>MMVTTAMMGPLYGMMRNNREWLVARGISASDAGYFVSRSYLSMVQDAERSCREAKRLDELVAEQTPGGLNEQALGNLAEQGVFGAFDNAMDAVLSRLEGKSDGSLPPSGDK</sequence>
<organism evidence="2 3">
    <name type="scientific">Thalassiosira oceanica</name>
    <name type="common">Marine diatom</name>
    <dbReference type="NCBI Taxonomy" id="159749"/>
    <lineage>
        <taxon>Eukaryota</taxon>
        <taxon>Sar</taxon>
        <taxon>Stramenopiles</taxon>
        <taxon>Ochrophyta</taxon>
        <taxon>Bacillariophyta</taxon>
        <taxon>Coscinodiscophyceae</taxon>
        <taxon>Thalassiosirophycidae</taxon>
        <taxon>Thalassiosirales</taxon>
        <taxon>Thalassiosiraceae</taxon>
        <taxon>Thalassiosira</taxon>
    </lineage>
</organism>
<dbReference type="OrthoDB" id="10263291at2759"/>
<proteinExistence type="predicted"/>
<evidence type="ECO:0000313" key="3">
    <source>
        <dbReference type="Proteomes" id="UP000266841"/>
    </source>
</evidence>
<dbReference type="InterPro" id="IPR008927">
    <property type="entry name" value="6-PGluconate_DH-like_C_sf"/>
</dbReference>
<name>K0S7A2_THAOC</name>
<dbReference type="InterPro" id="IPR029036">
    <property type="entry name" value="P5CR_dimer"/>
</dbReference>
<keyword evidence="3" id="KW-1185">Reference proteome</keyword>